<evidence type="ECO:0000256" key="12">
    <source>
        <dbReference type="ARBA" id="ARBA00023242"/>
    </source>
</evidence>
<evidence type="ECO:0000256" key="3">
    <source>
        <dbReference type="ARBA" id="ARBA00004496"/>
    </source>
</evidence>
<dbReference type="PANTHER" id="PTHR13931:SF2">
    <property type="entry name" value="UBIQUITIN CONJUGATION FACTOR E4 B"/>
    <property type="match status" value="1"/>
</dbReference>
<comment type="catalytic activity">
    <reaction evidence="1">
        <text>S-ubiquitinyl-[E2 ubiquitin-conjugating enzyme]-L-cysteine + [acceptor protein]-L-lysine = [E2 ubiquitin-conjugating enzyme]-L-cysteine + N(6)-ubiquitinyl-[acceptor protein]-L-lysine.</text>
        <dbReference type="EC" id="2.3.2.27"/>
    </reaction>
</comment>
<keyword evidence="20" id="KW-1185">Reference proteome</keyword>
<evidence type="ECO:0000313" key="19">
    <source>
        <dbReference type="Ensembl" id="ENSEBUP00000012860.1"/>
    </source>
</evidence>
<dbReference type="GO" id="GO:0000209">
    <property type="term" value="P:protein polyubiquitination"/>
    <property type="evidence" value="ECO:0007669"/>
    <property type="project" value="TreeGrafter"/>
</dbReference>
<feature type="compositionally biased region" description="Polar residues" evidence="17">
    <location>
        <begin position="310"/>
        <end position="321"/>
    </location>
</feature>
<dbReference type="EC" id="2.3.2.27" evidence="6"/>
<evidence type="ECO:0000256" key="2">
    <source>
        <dbReference type="ARBA" id="ARBA00004123"/>
    </source>
</evidence>
<keyword evidence="12" id="KW-0539">Nucleus</keyword>
<proteinExistence type="inferred from homology"/>
<name>A0A8C4QC77_EPTBU</name>
<dbReference type="Gene3D" id="3.30.40.10">
    <property type="entry name" value="Zinc/RING finger domain, C3HC4 (zinc finger)"/>
    <property type="match status" value="1"/>
</dbReference>
<dbReference type="AlphaFoldDB" id="A0A8C4QC77"/>
<dbReference type="GO" id="GO:0000151">
    <property type="term" value="C:ubiquitin ligase complex"/>
    <property type="evidence" value="ECO:0007669"/>
    <property type="project" value="InterPro"/>
</dbReference>
<dbReference type="GO" id="GO:0034450">
    <property type="term" value="F:ubiquitin-ubiquitin ligase activity"/>
    <property type="evidence" value="ECO:0007669"/>
    <property type="project" value="InterPro"/>
</dbReference>
<dbReference type="GO" id="GO:0005737">
    <property type="term" value="C:cytoplasm"/>
    <property type="evidence" value="ECO:0007669"/>
    <property type="project" value="UniProtKB-SubCell"/>
</dbReference>
<evidence type="ECO:0000256" key="16">
    <source>
        <dbReference type="ARBA" id="ARBA00083610"/>
    </source>
</evidence>
<dbReference type="Ensembl" id="ENSEBUT00000013436.1">
    <property type="protein sequence ID" value="ENSEBUP00000012860.1"/>
    <property type="gene ID" value="ENSEBUG00000008148.1"/>
</dbReference>
<evidence type="ECO:0000313" key="20">
    <source>
        <dbReference type="Proteomes" id="UP000694388"/>
    </source>
</evidence>
<dbReference type="PROSITE" id="PS51698">
    <property type="entry name" value="U_BOX"/>
    <property type="match status" value="1"/>
</dbReference>
<comment type="similarity">
    <text evidence="5">Belongs to the ubiquitin conjugation factor E4 family.</text>
</comment>
<feature type="region of interest" description="Disordered" evidence="17">
    <location>
        <begin position="1"/>
        <end position="38"/>
    </location>
</feature>
<feature type="domain" description="U-box" evidence="18">
    <location>
        <begin position="1188"/>
        <end position="1261"/>
    </location>
</feature>
<evidence type="ECO:0000256" key="7">
    <source>
        <dbReference type="ARBA" id="ARBA00022490"/>
    </source>
</evidence>
<sequence>MEELTPDEIRRRRLARLGQMSQPTTPLTSPQQENLPSSSPIAIVTASPVVGEMDTLISVSANESLSEGPHGSLSSITSPIIATASAGFDQSASFGCSPPFSGESRTHMFSRSQSMEIDGASADKSCSQMDVDSGIENMEVEESERREKRSTTKVISLLRERGENTPEQLLQLTCRILRVSCDHPGRDLIFLPGLEPDFSLQPPGDCKDMIGQILMEVLIMRSRPLVENPFASIAAGSSFPITATSPCNIPGSSACGGAELAASTSSSLFNCSPQPRLPRLSPASFGRSPTTTSLSPSLTSPTFLMHPPVQSASPSRPRTTSYLGDPLSMLLSLLSEPPEECGRNDSSSDDDSGESVPLGSSAGGSCVTLEARSDRFSIEVCRETEMLNYLIECFDRASMEERDCPKACHLSEVERLLQQIRTQCVAHSVLVLQGLFTHPRSAQQPSLLVPYLLCRNLPQAFVSELVHTASQDQDTFTKVFTPILQGLSQACQESSLSNDGFKYPLMALAELFEVKVGNSRPVCNLMSSLPSWLPESETRGVGRELQLLSCLGPVFSLSPFAEDDVQVAEKYFSSTSQVVENTRLMGQSLQHQLETARTEQFKILHCMLLNGATREAALDYMAAIINRNIKKAQLQSDDRLVATDAFMLNFLWVLQQLSAKIRPETVDLMYPFHPRCRLVIPLDETRLRASLEEYSSWIEQLCSEAGKYAEVKFPTKCFFLTLHCHHLSVLPACRRYTRRLREIRDLNRSLEQLKPKEAESKDTPATFRHKELLRRLKTRLKKQVRAKAAADTVLLDEAFLRRCLHFYGGFICRLFTIVDPINPKPILPLNSDIPKVFAAMPEFYIEDVAEFLLFVIQYCPQVLQGEPCAPDVVTFLLVFVCSQHYLRNPYLVAKLVEVLFLLNPGVQPRTTAFHAMLENHPMGVRFLAPALMKFYTDVEQTGASSEFYDKFTIRYHISAIFKSLWRHSEHNATFLEEFNTGNQFVRFINMLINDTTFLLDESLDSLKRIHEIQEEMKNKETWDRLTQEQQQSRTGQLSQDERQCRSYLMLAMETLDMFHYLTKQVQQPFMRPELADRLAAMLNFNLQQLCGPKCRDLKVENPEKYGFDPRRLLDQLTDIYLHLDCPDFEQAVANDQRSYHKELFDDAAGKLQKAGIKTSIAIERFRLLAERVEESVRRIAQAEQDYSDAPEEFRDPLMDTLMMDPVRLPSGKVMDRPIIIRHLLNAHTDPFNRQPLDESMLTPETELKERINTWMKQKHCK</sequence>
<feature type="compositionally biased region" description="Polar residues" evidence="17">
    <location>
        <begin position="19"/>
        <end position="38"/>
    </location>
</feature>
<evidence type="ECO:0000256" key="4">
    <source>
        <dbReference type="ARBA" id="ARBA00004906"/>
    </source>
</evidence>
<reference evidence="19" key="2">
    <citation type="submission" date="2025-09" db="UniProtKB">
        <authorList>
            <consortium name="Ensembl"/>
        </authorList>
    </citation>
    <scope>IDENTIFICATION</scope>
</reference>
<evidence type="ECO:0000256" key="14">
    <source>
        <dbReference type="ARBA" id="ARBA00072779"/>
    </source>
</evidence>
<feature type="compositionally biased region" description="Low complexity" evidence="17">
    <location>
        <begin position="288"/>
        <end position="302"/>
    </location>
</feature>
<evidence type="ECO:0000256" key="13">
    <source>
        <dbReference type="ARBA" id="ARBA00056267"/>
    </source>
</evidence>
<evidence type="ECO:0000256" key="5">
    <source>
        <dbReference type="ARBA" id="ARBA00007434"/>
    </source>
</evidence>
<dbReference type="PANTHER" id="PTHR13931">
    <property type="entry name" value="UBIQUITINATION FACTOR E4"/>
    <property type="match status" value="1"/>
</dbReference>
<keyword evidence="9" id="KW-0808">Transferase</keyword>
<dbReference type="InterPro" id="IPR019474">
    <property type="entry name" value="Ub_conjug_fac_E4_core"/>
</dbReference>
<keyword evidence="8" id="KW-0597">Phosphoprotein</keyword>
<evidence type="ECO:0000256" key="15">
    <source>
        <dbReference type="ARBA" id="ARBA00081821"/>
    </source>
</evidence>
<keyword evidence="11" id="KW-0007">Acetylation</keyword>
<comment type="function">
    <text evidence="13">Ubiquitin-protein ligase that probably functions as an E3 ligase in conjunction with specific E1 and E2 ligases. May also function as an E4 ligase mediating the assembly of polyubiquitin chains on substrates ubiquitinated by another E3 ubiquitin ligase. May regulate myosin assembly in striated muscles together with STUB1 and VCP/p97 by targeting myosin chaperone UNC45B for proteasomal degradation.</text>
</comment>
<accession>A0A8C4QC77</accession>
<dbReference type="GO" id="GO:0006511">
    <property type="term" value="P:ubiquitin-dependent protein catabolic process"/>
    <property type="evidence" value="ECO:0007669"/>
    <property type="project" value="InterPro"/>
</dbReference>
<evidence type="ECO:0000259" key="18">
    <source>
        <dbReference type="PROSITE" id="PS51698"/>
    </source>
</evidence>
<feature type="region of interest" description="Disordered" evidence="17">
    <location>
        <begin position="337"/>
        <end position="362"/>
    </location>
</feature>
<keyword evidence="7" id="KW-0963">Cytoplasm</keyword>
<dbReference type="UniPathway" id="UPA00143"/>
<dbReference type="SMART" id="SM00504">
    <property type="entry name" value="Ubox"/>
    <property type="match status" value="1"/>
</dbReference>
<dbReference type="Pfam" id="PF10408">
    <property type="entry name" value="Ufd2P_core"/>
    <property type="match status" value="1"/>
</dbReference>
<evidence type="ECO:0000256" key="8">
    <source>
        <dbReference type="ARBA" id="ARBA00022553"/>
    </source>
</evidence>
<comment type="subcellular location">
    <subcellularLocation>
        <location evidence="3">Cytoplasm</location>
    </subcellularLocation>
    <subcellularLocation>
        <location evidence="2">Nucleus</location>
    </subcellularLocation>
</comment>
<dbReference type="GO" id="GO:0005634">
    <property type="term" value="C:nucleus"/>
    <property type="evidence" value="ECO:0007669"/>
    <property type="project" value="UniProtKB-SubCell"/>
</dbReference>
<evidence type="ECO:0000256" key="9">
    <source>
        <dbReference type="ARBA" id="ARBA00022679"/>
    </source>
</evidence>
<protein>
    <recommendedName>
        <fullName evidence="14">Ubiquitin conjugation factor E4 B</fullName>
        <ecNumber evidence="6">2.3.2.27</ecNumber>
    </recommendedName>
    <alternativeName>
        <fullName evidence="16">RING-type E3 ubiquitin transferase E4 B</fullName>
    </alternativeName>
    <alternativeName>
        <fullName evidence="15">Ubiquitin fusion degradation protein 2</fullName>
    </alternativeName>
</protein>
<evidence type="ECO:0000256" key="6">
    <source>
        <dbReference type="ARBA" id="ARBA00012483"/>
    </source>
</evidence>
<dbReference type="InterPro" id="IPR045132">
    <property type="entry name" value="UBE4"/>
</dbReference>
<dbReference type="InterPro" id="IPR003613">
    <property type="entry name" value="Ubox_domain"/>
</dbReference>
<reference evidence="19" key="1">
    <citation type="submission" date="2025-08" db="UniProtKB">
        <authorList>
            <consortium name="Ensembl"/>
        </authorList>
    </citation>
    <scope>IDENTIFICATION</scope>
</reference>
<evidence type="ECO:0000256" key="1">
    <source>
        <dbReference type="ARBA" id="ARBA00000900"/>
    </source>
</evidence>
<evidence type="ECO:0000256" key="11">
    <source>
        <dbReference type="ARBA" id="ARBA00022990"/>
    </source>
</evidence>
<dbReference type="Pfam" id="PF04564">
    <property type="entry name" value="U-box"/>
    <property type="match status" value="1"/>
</dbReference>
<evidence type="ECO:0000256" key="17">
    <source>
        <dbReference type="SAM" id="MobiDB-lite"/>
    </source>
</evidence>
<dbReference type="Proteomes" id="UP000694388">
    <property type="component" value="Unplaced"/>
</dbReference>
<dbReference type="SUPFAM" id="SSF57850">
    <property type="entry name" value="RING/U-box"/>
    <property type="match status" value="1"/>
</dbReference>
<keyword evidence="10" id="KW-0833">Ubl conjugation pathway</keyword>
<dbReference type="CDD" id="cd16658">
    <property type="entry name" value="RING-Ubox_UBE4B"/>
    <property type="match status" value="1"/>
</dbReference>
<comment type="pathway">
    <text evidence="4">Protein modification; protein ubiquitination.</text>
</comment>
<feature type="region of interest" description="Disordered" evidence="17">
    <location>
        <begin position="280"/>
        <end position="321"/>
    </location>
</feature>
<dbReference type="GeneTree" id="ENSGT00390000009300"/>
<evidence type="ECO:0000256" key="10">
    <source>
        <dbReference type="ARBA" id="ARBA00022786"/>
    </source>
</evidence>
<dbReference type="InterPro" id="IPR013083">
    <property type="entry name" value="Znf_RING/FYVE/PHD"/>
</dbReference>
<feature type="region of interest" description="Disordered" evidence="17">
    <location>
        <begin position="103"/>
        <end position="127"/>
    </location>
</feature>
<dbReference type="GO" id="GO:0036503">
    <property type="term" value="P:ERAD pathway"/>
    <property type="evidence" value="ECO:0007669"/>
    <property type="project" value="InterPro"/>
</dbReference>
<organism evidence="19 20">
    <name type="scientific">Eptatretus burgeri</name>
    <name type="common">Inshore hagfish</name>
    <dbReference type="NCBI Taxonomy" id="7764"/>
    <lineage>
        <taxon>Eukaryota</taxon>
        <taxon>Metazoa</taxon>
        <taxon>Chordata</taxon>
        <taxon>Craniata</taxon>
        <taxon>Vertebrata</taxon>
        <taxon>Cyclostomata</taxon>
        <taxon>Myxini</taxon>
        <taxon>Myxiniformes</taxon>
        <taxon>Myxinidae</taxon>
        <taxon>Eptatretinae</taxon>
        <taxon>Eptatretus</taxon>
    </lineage>
</organism>
<dbReference type="FunFam" id="3.30.40.10:FF:000060">
    <property type="entry name" value="ubiquitin conjugation factor E4 B"/>
    <property type="match status" value="1"/>
</dbReference>